<feature type="domain" description="Glycosyl transferase family 28 C-terminal" evidence="8">
    <location>
        <begin position="17"/>
        <end position="151"/>
    </location>
</feature>
<dbReference type="PANTHER" id="PTHR12867">
    <property type="entry name" value="GLYCOSYL TRANSFERASE-RELATED"/>
    <property type="match status" value="1"/>
</dbReference>
<evidence type="ECO:0000256" key="3">
    <source>
        <dbReference type="ARBA" id="ARBA00012614"/>
    </source>
</evidence>
<keyword evidence="5" id="KW-0328">Glycosyltransferase</keyword>
<dbReference type="GO" id="GO:0006488">
    <property type="term" value="P:dolichol-linked oligosaccharide biosynthetic process"/>
    <property type="evidence" value="ECO:0007669"/>
    <property type="project" value="InterPro"/>
</dbReference>
<dbReference type="InterPro" id="IPR007235">
    <property type="entry name" value="Glyco_trans_28_C"/>
</dbReference>
<reference evidence="9" key="1">
    <citation type="journal article" date="2021" name="Sci. Rep.">
        <title>Diploid genomic architecture of Nitzschia inconspicua, an elite biomass production diatom.</title>
        <authorList>
            <person name="Oliver A."/>
            <person name="Podell S."/>
            <person name="Pinowska A."/>
            <person name="Traller J.C."/>
            <person name="Smith S.R."/>
            <person name="McClure R."/>
            <person name="Beliaev A."/>
            <person name="Bohutskyi P."/>
            <person name="Hill E.A."/>
            <person name="Rabines A."/>
            <person name="Zheng H."/>
            <person name="Allen L.Z."/>
            <person name="Kuo A."/>
            <person name="Grigoriev I.V."/>
            <person name="Allen A.E."/>
            <person name="Hazlebeck D."/>
            <person name="Allen E.E."/>
        </authorList>
    </citation>
    <scope>NUCLEOTIDE SEQUENCE</scope>
    <source>
        <strain evidence="9">Hildebrandi</strain>
    </source>
</reference>
<evidence type="ECO:0000256" key="1">
    <source>
        <dbReference type="ARBA" id="ARBA00004240"/>
    </source>
</evidence>
<reference evidence="9" key="2">
    <citation type="submission" date="2021-04" db="EMBL/GenBank/DDBJ databases">
        <authorList>
            <person name="Podell S."/>
        </authorList>
    </citation>
    <scope>NUCLEOTIDE SEQUENCE</scope>
    <source>
        <strain evidence="9">Hildebrandi</strain>
    </source>
</reference>
<comment type="similarity">
    <text evidence="2">Belongs to the glycosyltransferase 28 family.</text>
</comment>
<evidence type="ECO:0000259" key="8">
    <source>
        <dbReference type="Pfam" id="PF04101"/>
    </source>
</evidence>
<keyword evidence="6" id="KW-0808">Transferase</keyword>
<accession>A0A9K3PAH7</accession>
<evidence type="ECO:0000256" key="4">
    <source>
        <dbReference type="ARBA" id="ARBA00017468"/>
    </source>
</evidence>
<dbReference type="GO" id="GO:0005783">
    <property type="term" value="C:endoplasmic reticulum"/>
    <property type="evidence" value="ECO:0007669"/>
    <property type="project" value="UniProtKB-SubCell"/>
</dbReference>
<evidence type="ECO:0000256" key="7">
    <source>
        <dbReference type="ARBA" id="ARBA00022824"/>
    </source>
</evidence>
<dbReference type="Pfam" id="PF04101">
    <property type="entry name" value="Glyco_tran_28_C"/>
    <property type="match status" value="1"/>
</dbReference>
<organism evidence="9 10">
    <name type="scientific">Nitzschia inconspicua</name>
    <dbReference type="NCBI Taxonomy" id="303405"/>
    <lineage>
        <taxon>Eukaryota</taxon>
        <taxon>Sar</taxon>
        <taxon>Stramenopiles</taxon>
        <taxon>Ochrophyta</taxon>
        <taxon>Bacillariophyta</taxon>
        <taxon>Bacillariophyceae</taxon>
        <taxon>Bacillariophycidae</taxon>
        <taxon>Bacillariales</taxon>
        <taxon>Bacillariaceae</taxon>
        <taxon>Nitzschia</taxon>
    </lineage>
</organism>
<evidence type="ECO:0000256" key="5">
    <source>
        <dbReference type="ARBA" id="ARBA00022676"/>
    </source>
</evidence>
<evidence type="ECO:0000313" key="9">
    <source>
        <dbReference type="EMBL" id="KAG7340347.1"/>
    </source>
</evidence>
<keyword evidence="7" id="KW-0256">Endoplasmic reticulum</keyword>
<dbReference type="EC" id="2.4.1.141" evidence="3"/>
<evidence type="ECO:0000256" key="6">
    <source>
        <dbReference type="ARBA" id="ARBA00022679"/>
    </source>
</evidence>
<dbReference type="InterPro" id="IPR039042">
    <property type="entry name" value="Alg13-like"/>
</dbReference>
<dbReference type="PANTHER" id="PTHR12867:SF6">
    <property type="entry name" value="N-ACETYLGLUCOSAMINYLDIPHOSPHODOLICHOL N-ACETYLGLUCOSAMINYLTRANSFERASE"/>
    <property type="match status" value="1"/>
</dbReference>
<name>A0A9K3PAH7_9STRA</name>
<keyword evidence="10" id="KW-1185">Reference proteome</keyword>
<dbReference type="EMBL" id="JAGRRH010000027">
    <property type="protein sequence ID" value="KAG7340347.1"/>
    <property type="molecule type" value="Genomic_DNA"/>
</dbReference>
<dbReference type="Proteomes" id="UP000693970">
    <property type="component" value="Unassembled WGS sequence"/>
</dbReference>
<gene>
    <name evidence="9" type="ORF">IV203_023890</name>
</gene>
<protein>
    <recommendedName>
        <fullName evidence="4">UDP-N-acetylglucosamine transferase subunit ALG13</fullName>
        <ecNumber evidence="3">2.4.1.141</ecNumber>
    </recommendedName>
</protein>
<evidence type="ECO:0000256" key="2">
    <source>
        <dbReference type="ARBA" id="ARBA00006962"/>
    </source>
</evidence>
<dbReference type="GO" id="GO:0004577">
    <property type="term" value="F:N-acetylglucosaminyldiphosphodolichol N-acetylglucosaminyltransferase activity"/>
    <property type="evidence" value="ECO:0007669"/>
    <property type="project" value="UniProtKB-EC"/>
</dbReference>
<sequence length="190" mass="21430">MTTDDTTKSVVRKDRSVFVTVGTTLFDKLIEGVTTPTAVQWMKDQGYNKMTIQYGKGQKPTIVSEELFQVETYDFASSLEQDMIQADLIISHAGAGTVMEALRLQKRLMVVINTDLMNNHQTELASAMHERKLLYMVESPNVLQESFGELEHFVPLPHQEGDEFAFPILLDSFLGFDQNTSGECCGKKRE</sequence>
<evidence type="ECO:0000313" key="10">
    <source>
        <dbReference type="Proteomes" id="UP000693970"/>
    </source>
</evidence>
<proteinExistence type="inferred from homology"/>
<dbReference type="AlphaFoldDB" id="A0A9K3PAH7"/>
<dbReference type="OrthoDB" id="39912at2759"/>
<comment type="subcellular location">
    <subcellularLocation>
        <location evidence="1">Endoplasmic reticulum</location>
    </subcellularLocation>
</comment>
<comment type="caution">
    <text evidence="9">The sequence shown here is derived from an EMBL/GenBank/DDBJ whole genome shotgun (WGS) entry which is preliminary data.</text>
</comment>